<comment type="caution">
    <text evidence="1">The sequence shown here is derived from an EMBL/GenBank/DDBJ whole genome shotgun (WGS) entry which is preliminary data.</text>
</comment>
<organism evidence="1 2">
    <name type="scientific">Neophaeococcomyces mojaviensis</name>
    <dbReference type="NCBI Taxonomy" id="3383035"/>
    <lineage>
        <taxon>Eukaryota</taxon>
        <taxon>Fungi</taxon>
        <taxon>Dikarya</taxon>
        <taxon>Ascomycota</taxon>
        <taxon>Pezizomycotina</taxon>
        <taxon>Eurotiomycetes</taxon>
        <taxon>Chaetothyriomycetidae</taxon>
        <taxon>Chaetothyriales</taxon>
        <taxon>Chaetothyriales incertae sedis</taxon>
        <taxon>Neophaeococcomyces</taxon>
    </lineage>
</organism>
<protein>
    <submittedName>
        <fullName evidence="1">Uncharacterized protein</fullName>
    </submittedName>
</protein>
<proteinExistence type="predicted"/>
<keyword evidence="2" id="KW-1185">Reference proteome</keyword>
<reference evidence="1" key="1">
    <citation type="submission" date="2022-10" db="EMBL/GenBank/DDBJ databases">
        <title>Culturing micro-colonial fungi from biological soil crusts in the Mojave desert and describing Neophaeococcomyces mojavensis, and introducing the new genera and species Taxawa tesnikishii.</title>
        <authorList>
            <person name="Kurbessoian T."/>
            <person name="Stajich J.E."/>
        </authorList>
    </citation>
    <scope>NUCLEOTIDE SEQUENCE</scope>
    <source>
        <strain evidence="1">JES_112</strain>
    </source>
</reference>
<evidence type="ECO:0000313" key="2">
    <source>
        <dbReference type="Proteomes" id="UP001172386"/>
    </source>
</evidence>
<dbReference type="EMBL" id="JAPDRQ010000159">
    <property type="protein sequence ID" value="KAJ9653309.1"/>
    <property type="molecule type" value="Genomic_DNA"/>
</dbReference>
<gene>
    <name evidence="1" type="ORF">H2198_007498</name>
</gene>
<name>A0ACC2ZZS5_9EURO</name>
<evidence type="ECO:0000313" key="1">
    <source>
        <dbReference type="EMBL" id="KAJ9653309.1"/>
    </source>
</evidence>
<dbReference type="Proteomes" id="UP001172386">
    <property type="component" value="Unassembled WGS sequence"/>
</dbReference>
<sequence length="185" mass="20939">MSPTAANGSSNATLDPKKQPFKGQQPYGMPDDLVIPKIMDVDNTDEKFWVPQAPGVHFRPLLFNTSQGWFVNILRVRKSGILSRHQHTGPVTAVTLKGRWHYLEHDWWAEEGGFSMEPPGETHTLEVPEDCQEMMTLFHVIGAYVYVDPDGKAEAVEDVFSKIRLARKHYEEIGLGAGYVDQFIR</sequence>
<accession>A0ACC2ZZS5</accession>